<evidence type="ECO:0000256" key="1">
    <source>
        <dbReference type="SAM" id="MobiDB-lite"/>
    </source>
</evidence>
<proteinExistence type="predicted"/>
<keyword evidence="2" id="KW-1185">Reference proteome</keyword>
<feature type="compositionally biased region" description="Low complexity" evidence="1">
    <location>
        <begin position="293"/>
        <end position="323"/>
    </location>
</feature>
<dbReference type="OrthoDB" id="1113053at2759"/>
<dbReference type="KEGG" id="rsz:108857988"/>
<evidence type="ECO:0000313" key="3">
    <source>
        <dbReference type="RefSeq" id="XP_018487487.1"/>
    </source>
</evidence>
<name>A0A6J0NRU2_RAPSA</name>
<gene>
    <name evidence="3" type="primary">LOC108857988</name>
</gene>
<feature type="compositionally biased region" description="Low complexity" evidence="1">
    <location>
        <begin position="86"/>
        <end position="98"/>
    </location>
</feature>
<feature type="compositionally biased region" description="Basic and acidic residues" evidence="1">
    <location>
        <begin position="99"/>
        <end position="122"/>
    </location>
</feature>
<feature type="compositionally biased region" description="Basic and acidic residues" evidence="1">
    <location>
        <begin position="15"/>
        <end position="56"/>
    </location>
</feature>
<dbReference type="Proteomes" id="UP000504610">
    <property type="component" value="Chromosome 5"/>
</dbReference>
<protein>
    <submittedName>
        <fullName evidence="3">Uncharacterized protein LOC108857988</fullName>
    </submittedName>
</protein>
<feature type="region of interest" description="Disordered" evidence="1">
    <location>
        <begin position="249"/>
        <end position="337"/>
    </location>
</feature>
<dbReference type="AlphaFoldDB" id="A0A6J0NRU2"/>
<reference evidence="2" key="1">
    <citation type="journal article" date="2019" name="Database">
        <title>The radish genome database (RadishGD): an integrated information resource for radish genomics.</title>
        <authorList>
            <person name="Yu H.J."/>
            <person name="Baek S."/>
            <person name="Lee Y.J."/>
            <person name="Cho A."/>
            <person name="Mun J.H."/>
        </authorList>
    </citation>
    <scope>NUCLEOTIDE SEQUENCE [LARGE SCALE GENOMIC DNA]</scope>
    <source>
        <strain evidence="2">cv. WK10039</strain>
    </source>
</reference>
<dbReference type="RefSeq" id="XP_018487487.1">
    <property type="nucleotide sequence ID" value="XM_018631985.1"/>
</dbReference>
<organism evidence="2 3">
    <name type="scientific">Raphanus sativus</name>
    <name type="common">Radish</name>
    <name type="synonym">Raphanus raphanistrum var. sativus</name>
    <dbReference type="NCBI Taxonomy" id="3726"/>
    <lineage>
        <taxon>Eukaryota</taxon>
        <taxon>Viridiplantae</taxon>
        <taxon>Streptophyta</taxon>
        <taxon>Embryophyta</taxon>
        <taxon>Tracheophyta</taxon>
        <taxon>Spermatophyta</taxon>
        <taxon>Magnoliopsida</taxon>
        <taxon>eudicotyledons</taxon>
        <taxon>Gunneridae</taxon>
        <taxon>Pentapetalae</taxon>
        <taxon>rosids</taxon>
        <taxon>malvids</taxon>
        <taxon>Brassicales</taxon>
        <taxon>Brassicaceae</taxon>
        <taxon>Brassiceae</taxon>
        <taxon>Raphanus</taxon>
    </lineage>
</organism>
<reference evidence="3" key="2">
    <citation type="submission" date="2025-08" db="UniProtKB">
        <authorList>
            <consortium name="RefSeq"/>
        </authorList>
    </citation>
    <scope>IDENTIFICATION</scope>
    <source>
        <tissue evidence="3">Leaf</tissue>
    </source>
</reference>
<sequence length="337" mass="37421">MTRTSTARAAHSSYRQHDSSREHHENHQSRRSERRSQDRDNTNSGDLRRTLSRDNSRSSSHPHPPTRRPTAQWVDSGRRLPPPLTSGSHRSPSRTSSLPRERDRTLSPLRETRQEPPIERTTSDLPRSSMQYIAPEDIAKAQEELREFMNQYSNCADPIESATRKERVRLSEENGDFERTTINMAITNLVHRSDPTTPPSEPCQTTSDVNGEHQSLEVYAPSSTEQRPSALDRLGPVLPAPIVSIDSAPIKKRLGRPPGKSTQTSAKLGATSAIKKPRRTVQSKGSPKRRTPAARAPKPATGASKSSTRATPAPSTTIIPPVAKRSMDFRPPQSPIP</sequence>
<feature type="compositionally biased region" description="Basic residues" evidence="1">
    <location>
        <begin position="275"/>
        <end position="292"/>
    </location>
</feature>
<feature type="region of interest" description="Disordered" evidence="1">
    <location>
        <begin position="1"/>
        <end position="131"/>
    </location>
</feature>
<accession>A0A6J0NRU2</accession>
<dbReference type="GeneID" id="108857988"/>
<evidence type="ECO:0000313" key="2">
    <source>
        <dbReference type="Proteomes" id="UP000504610"/>
    </source>
</evidence>